<dbReference type="Gene3D" id="3.30.70.330">
    <property type="match status" value="3"/>
</dbReference>
<dbReference type="FunFam" id="3.30.70.330:FF:000405">
    <property type="entry name" value="polyadenylate-binding protein RBP45"/>
    <property type="match status" value="1"/>
</dbReference>
<name>A0AAV1DES9_OLDCO</name>
<comment type="subunit">
    <text evidence="9">Interacts with the poly(A) tail of mRNA in nucleus.</text>
</comment>
<dbReference type="GO" id="GO:0005634">
    <property type="term" value="C:nucleus"/>
    <property type="evidence" value="ECO:0007669"/>
    <property type="project" value="UniProtKB-SubCell"/>
</dbReference>
<feature type="region of interest" description="Disordered" evidence="11">
    <location>
        <begin position="338"/>
        <end position="359"/>
    </location>
</feature>
<feature type="region of interest" description="Disordered" evidence="11">
    <location>
        <begin position="1"/>
        <end position="69"/>
    </location>
</feature>
<feature type="domain" description="RRM" evidence="12">
    <location>
        <begin position="265"/>
        <end position="337"/>
    </location>
</feature>
<dbReference type="Pfam" id="PF00076">
    <property type="entry name" value="RRM_1"/>
    <property type="match status" value="3"/>
</dbReference>
<keyword evidence="3" id="KW-0507">mRNA processing</keyword>
<dbReference type="InterPro" id="IPR035979">
    <property type="entry name" value="RBD_domain_sf"/>
</dbReference>
<dbReference type="GO" id="GO:0003729">
    <property type="term" value="F:mRNA binding"/>
    <property type="evidence" value="ECO:0007669"/>
    <property type="project" value="InterPro"/>
</dbReference>
<organism evidence="13 14">
    <name type="scientific">Oldenlandia corymbosa var. corymbosa</name>
    <dbReference type="NCBI Taxonomy" id="529605"/>
    <lineage>
        <taxon>Eukaryota</taxon>
        <taxon>Viridiplantae</taxon>
        <taxon>Streptophyta</taxon>
        <taxon>Embryophyta</taxon>
        <taxon>Tracheophyta</taxon>
        <taxon>Spermatophyta</taxon>
        <taxon>Magnoliopsida</taxon>
        <taxon>eudicotyledons</taxon>
        <taxon>Gunneridae</taxon>
        <taxon>Pentapetalae</taxon>
        <taxon>asterids</taxon>
        <taxon>lamiids</taxon>
        <taxon>Gentianales</taxon>
        <taxon>Rubiaceae</taxon>
        <taxon>Rubioideae</taxon>
        <taxon>Spermacoceae</taxon>
        <taxon>Hedyotis-Oldenlandia complex</taxon>
        <taxon>Oldenlandia</taxon>
    </lineage>
</organism>
<dbReference type="PROSITE" id="PS50102">
    <property type="entry name" value="RRM"/>
    <property type="match status" value="3"/>
</dbReference>
<dbReference type="InterPro" id="IPR050825">
    <property type="entry name" value="RBM42_RBP45_47-like"/>
</dbReference>
<dbReference type="InterPro" id="IPR000504">
    <property type="entry name" value="RRM_dom"/>
</dbReference>
<evidence type="ECO:0000256" key="7">
    <source>
        <dbReference type="ARBA" id="ARBA00057395"/>
    </source>
</evidence>
<evidence type="ECO:0000256" key="1">
    <source>
        <dbReference type="ARBA" id="ARBA00004123"/>
    </source>
</evidence>
<protein>
    <submittedName>
        <fullName evidence="13">OLC1v1004473C1</fullName>
    </submittedName>
</protein>
<gene>
    <name evidence="13" type="ORF">OLC1_LOCUS14210</name>
</gene>
<evidence type="ECO:0000256" key="3">
    <source>
        <dbReference type="ARBA" id="ARBA00022664"/>
    </source>
</evidence>
<dbReference type="EMBL" id="OX459122">
    <property type="protein sequence ID" value="CAI9105534.1"/>
    <property type="molecule type" value="Genomic_DNA"/>
</dbReference>
<dbReference type="CDD" id="cd12344">
    <property type="entry name" value="RRM1_SECp43_like"/>
    <property type="match status" value="1"/>
</dbReference>
<comment type="similarity">
    <text evidence="8">Belongs to the polyadenylate-binding RBP47 family.</text>
</comment>
<evidence type="ECO:0000256" key="5">
    <source>
        <dbReference type="ARBA" id="ARBA00022884"/>
    </source>
</evidence>
<keyword evidence="6" id="KW-0539">Nucleus</keyword>
<feature type="compositionally biased region" description="Low complexity" evidence="11">
    <location>
        <begin position="1"/>
        <end position="65"/>
    </location>
</feature>
<comment type="function">
    <text evidence="7">Heterogeneous nuclear ribonucleoprotein (hnRNP)-protein binding the poly(A) tail of mRNA and probably involved in some steps of pre-mRNA maturation.</text>
</comment>
<evidence type="ECO:0000256" key="9">
    <source>
        <dbReference type="ARBA" id="ARBA00063471"/>
    </source>
</evidence>
<dbReference type="PANTHER" id="PTHR47640:SF6">
    <property type="entry name" value="POLYADENYLATE-BINDING PROTEIN RBP45A"/>
    <property type="match status" value="1"/>
</dbReference>
<feature type="domain" description="RRM" evidence="12">
    <location>
        <begin position="159"/>
        <end position="238"/>
    </location>
</feature>
<dbReference type="GO" id="GO:0005829">
    <property type="term" value="C:cytosol"/>
    <property type="evidence" value="ECO:0007669"/>
    <property type="project" value="TreeGrafter"/>
</dbReference>
<dbReference type="AlphaFoldDB" id="A0AAV1DES9"/>
<sequence length="382" mass="42681">MDQQQHQYFPQQYTPTTSLPQQQWTAATSYQQQQQPQQQVPQMWYQQQQQPMAEAAPQDPAAQPSGAGKPATLWIGDLQPWMDENFLVQYFCNTGVVSAKVIRNKQTGLPEGYGFLEFRSLADAQNVLPFNGSVIQGTQHRLRLNWVFDKSSSSLSPEFAIFVGDLAPDVTDFVLLEAFRPLYPSVKGANVVFDKITGRSKGYGFVKFGDESEQNRALVEMNGVLCSTRPMRIGPATNKKAVAVHPYQQQQHQKSPQGESDPNNTTLFVGGLEDFVAEEYLRQLFGQYGEVAHVKLLVGKRCGFVQFTNRAHAELALVSLNGFYVGAQPIRVSWGRSPANKQSNFDEHQQTQGAGGRGGYYDHTSIPLDQYPARYSSGNWVS</sequence>
<keyword evidence="5 10" id="KW-0694">RNA-binding</keyword>
<evidence type="ECO:0000256" key="6">
    <source>
        <dbReference type="ARBA" id="ARBA00023242"/>
    </source>
</evidence>
<feature type="region of interest" description="Disordered" evidence="11">
    <location>
        <begin position="242"/>
        <end position="264"/>
    </location>
</feature>
<evidence type="ECO:0000256" key="2">
    <source>
        <dbReference type="ARBA" id="ARBA00004463"/>
    </source>
</evidence>
<dbReference type="SMART" id="SM00360">
    <property type="entry name" value="RRM"/>
    <property type="match status" value="3"/>
</dbReference>
<feature type="domain" description="RRM" evidence="12">
    <location>
        <begin position="71"/>
        <end position="149"/>
    </location>
</feature>
<evidence type="ECO:0000256" key="11">
    <source>
        <dbReference type="SAM" id="MobiDB-lite"/>
    </source>
</evidence>
<feature type="compositionally biased region" description="Polar residues" evidence="11">
    <location>
        <begin position="254"/>
        <end position="264"/>
    </location>
</feature>
<evidence type="ECO:0000256" key="10">
    <source>
        <dbReference type="PROSITE-ProRule" id="PRU00176"/>
    </source>
</evidence>
<dbReference type="FunFam" id="3.30.70.330:FF:000144">
    <property type="entry name" value="Polyadenylate-binding protein RBP47B"/>
    <property type="match status" value="1"/>
</dbReference>
<evidence type="ECO:0000256" key="8">
    <source>
        <dbReference type="ARBA" id="ARBA00061069"/>
    </source>
</evidence>
<evidence type="ECO:0000313" key="14">
    <source>
        <dbReference type="Proteomes" id="UP001161247"/>
    </source>
</evidence>
<evidence type="ECO:0000259" key="12">
    <source>
        <dbReference type="PROSITE" id="PS50102"/>
    </source>
</evidence>
<evidence type="ECO:0000256" key="4">
    <source>
        <dbReference type="ARBA" id="ARBA00022737"/>
    </source>
</evidence>
<reference evidence="13" key="1">
    <citation type="submission" date="2023-03" db="EMBL/GenBank/DDBJ databases">
        <authorList>
            <person name="Julca I."/>
        </authorList>
    </citation>
    <scope>NUCLEOTIDE SEQUENCE</scope>
</reference>
<dbReference type="SUPFAM" id="SSF54928">
    <property type="entry name" value="RNA-binding domain, RBD"/>
    <property type="match status" value="3"/>
</dbReference>
<comment type="subcellular location">
    <subcellularLocation>
        <location evidence="2">Cytoplasmic granule</location>
    </subcellularLocation>
    <subcellularLocation>
        <location evidence="1">Nucleus</location>
    </subcellularLocation>
</comment>
<dbReference type="FunFam" id="3.30.70.330:FF:000159">
    <property type="entry name" value="tRNA selenocysteine 1-associated protein 1"/>
    <property type="match status" value="1"/>
</dbReference>
<dbReference type="InterPro" id="IPR012677">
    <property type="entry name" value="Nucleotide-bd_a/b_plait_sf"/>
</dbReference>
<dbReference type="CDD" id="cd12345">
    <property type="entry name" value="RRM2_SECp43_like"/>
    <property type="match status" value="1"/>
</dbReference>
<dbReference type="GO" id="GO:0006397">
    <property type="term" value="P:mRNA processing"/>
    <property type="evidence" value="ECO:0007669"/>
    <property type="project" value="UniProtKB-KW"/>
</dbReference>
<dbReference type="Proteomes" id="UP001161247">
    <property type="component" value="Chromosome 5"/>
</dbReference>
<keyword evidence="4" id="KW-0677">Repeat</keyword>
<dbReference type="PANTHER" id="PTHR47640">
    <property type="entry name" value="TRNA SELENOCYSTEINE 1-ASSOCIATED PROTEIN 1-RELATED-RELATED"/>
    <property type="match status" value="1"/>
</dbReference>
<evidence type="ECO:0000313" key="13">
    <source>
        <dbReference type="EMBL" id="CAI9105534.1"/>
    </source>
</evidence>
<keyword evidence="14" id="KW-1185">Reference proteome</keyword>
<accession>A0AAV1DES9</accession>
<proteinExistence type="inferred from homology"/>